<reference evidence="2" key="1">
    <citation type="submission" date="2009-08" db="EMBL/GenBank/DDBJ databases">
        <authorList>
            <person name="Cheung F."/>
            <person name="Xiao Y."/>
            <person name="Chan A."/>
            <person name="Moskal W."/>
            <person name="Town C.D."/>
        </authorList>
    </citation>
    <scope>NUCLEOTIDE SEQUENCE</scope>
</reference>
<keyword evidence="1" id="KW-1133">Transmembrane helix</keyword>
<keyword evidence="1" id="KW-0472">Membrane</keyword>
<dbReference type="AlphaFoldDB" id="C6TMF9"/>
<keyword evidence="1" id="KW-0812">Transmembrane</keyword>
<sequence length="86" mass="9785">MIVVIMVAMPSIFVSIFVPVSSIMTSLSSTLFTFFSCSLSLLLLFGFPYFLCFFKTFLFNLPVGKHFLNNLFCIIRVITNQNIVKN</sequence>
<proteinExistence type="evidence at transcript level"/>
<dbReference type="EMBL" id="BT098912">
    <property type="protein sequence ID" value="ACU24101.1"/>
    <property type="molecule type" value="mRNA"/>
</dbReference>
<evidence type="ECO:0000256" key="1">
    <source>
        <dbReference type="SAM" id="Phobius"/>
    </source>
</evidence>
<protein>
    <submittedName>
        <fullName evidence="2">Uncharacterized protein</fullName>
    </submittedName>
</protein>
<feature type="transmembrane region" description="Helical" evidence="1">
    <location>
        <begin position="12"/>
        <end position="35"/>
    </location>
</feature>
<organism evidence="2">
    <name type="scientific">Glycine max</name>
    <name type="common">Soybean</name>
    <name type="synonym">Glycine hispida</name>
    <dbReference type="NCBI Taxonomy" id="3847"/>
    <lineage>
        <taxon>Eukaryota</taxon>
        <taxon>Viridiplantae</taxon>
        <taxon>Streptophyta</taxon>
        <taxon>Embryophyta</taxon>
        <taxon>Tracheophyta</taxon>
        <taxon>Spermatophyta</taxon>
        <taxon>Magnoliopsida</taxon>
        <taxon>eudicotyledons</taxon>
        <taxon>Gunneridae</taxon>
        <taxon>Pentapetalae</taxon>
        <taxon>rosids</taxon>
        <taxon>fabids</taxon>
        <taxon>Fabales</taxon>
        <taxon>Fabaceae</taxon>
        <taxon>Papilionoideae</taxon>
        <taxon>50 kb inversion clade</taxon>
        <taxon>NPAAA clade</taxon>
        <taxon>indigoferoid/millettioid clade</taxon>
        <taxon>Phaseoleae</taxon>
        <taxon>Glycine</taxon>
        <taxon>Glycine subgen. Soja</taxon>
    </lineage>
</organism>
<evidence type="ECO:0000313" key="2">
    <source>
        <dbReference type="EMBL" id="ACU24101.1"/>
    </source>
</evidence>
<feature type="transmembrane region" description="Helical" evidence="1">
    <location>
        <begin position="41"/>
        <end position="61"/>
    </location>
</feature>
<name>C6TMF9_SOYBN</name>
<accession>C6TMF9</accession>